<dbReference type="Proteomes" id="UP001341281">
    <property type="component" value="Chromosome 10"/>
</dbReference>
<dbReference type="InterPro" id="IPR052160">
    <property type="entry name" value="Gypsy_RT_Integrase-like"/>
</dbReference>
<proteinExistence type="predicted"/>
<dbReference type="PANTHER" id="PTHR47266">
    <property type="entry name" value="ENDONUCLEASE-RELATED"/>
    <property type="match status" value="1"/>
</dbReference>
<dbReference type="Gene3D" id="1.10.340.70">
    <property type="match status" value="1"/>
</dbReference>
<dbReference type="Pfam" id="PF17921">
    <property type="entry name" value="Integrase_H2C2"/>
    <property type="match status" value="1"/>
</dbReference>
<gene>
    <name evidence="2" type="ORF">U9M48_043464</name>
</gene>
<evidence type="ECO:0000313" key="3">
    <source>
        <dbReference type="Proteomes" id="UP001341281"/>
    </source>
</evidence>
<evidence type="ECO:0000259" key="1">
    <source>
        <dbReference type="Pfam" id="PF17921"/>
    </source>
</evidence>
<sequence length="113" mass="13621">MRSMTRRRPRFKLDEEGVLWFKNRLVVPKDMEPRKKILDEAHTSMFTLHPGSNKMYQDLKQKFWWTRMKREIAKYVSECDVCQRVKADHLKPADLGETYIDKLVDNFVVNNFV</sequence>
<evidence type="ECO:0000313" key="2">
    <source>
        <dbReference type="EMBL" id="WVZ97969.1"/>
    </source>
</evidence>
<dbReference type="InterPro" id="IPR041588">
    <property type="entry name" value="Integrase_H2C2"/>
</dbReference>
<feature type="domain" description="Integrase zinc-binding" evidence="1">
    <location>
        <begin position="34"/>
        <end position="87"/>
    </location>
</feature>
<keyword evidence="3" id="KW-1185">Reference proteome</keyword>
<organism evidence="2 3">
    <name type="scientific">Paspalum notatum var. saurae</name>
    <dbReference type="NCBI Taxonomy" id="547442"/>
    <lineage>
        <taxon>Eukaryota</taxon>
        <taxon>Viridiplantae</taxon>
        <taxon>Streptophyta</taxon>
        <taxon>Embryophyta</taxon>
        <taxon>Tracheophyta</taxon>
        <taxon>Spermatophyta</taxon>
        <taxon>Magnoliopsida</taxon>
        <taxon>Liliopsida</taxon>
        <taxon>Poales</taxon>
        <taxon>Poaceae</taxon>
        <taxon>PACMAD clade</taxon>
        <taxon>Panicoideae</taxon>
        <taxon>Andropogonodae</taxon>
        <taxon>Paspaleae</taxon>
        <taxon>Paspalinae</taxon>
        <taxon>Paspalum</taxon>
    </lineage>
</organism>
<reference evidence="2 3" key="1">
    <citation type="submission" date="2024-02" db="EMBL/GenBank/DDBJ databases">
        <title>High-quality chromosome-scale genome assembly of Pensacola bahiagrass (Paspalum notatum Flugge var. saurae).</title>
        <authorList>
            <person name="Vega J.M."/>
            <person name="Podio M."/>
            <person name="Orjuela J."/>
            <person name="Siena L.A."/>
            <person name="Pessino S.C."/>
            <person name="Combes M.C."/>
            <person name="Mariac C."/>
            <person name="Albertini E."/>
            <person name="Pupilli F."/>
            <person name="Ortiz J.P.A."/>
            <person name="Leblanc O."/>
        </authorList>
    </citation>
    <scope>NUCLEOTIDE SEQUENCE [LARGE SCALE GENOMIC DNA]</scope>
    <source>
        <strain evidence="2">R1</strain>
        <tissue evidence="2">Leaf</tissue>
    </source>
</reference>
<dbReference type="AlphaFoldDB" id="A0AAQ3UUQ5"/>
<accession>A0AAQ3UUQ5</accession>
<dbReference type="FunFam" id="1.10.340.70:FF:000001">
    <property type="entry name" value="Retrovirus-related Pol polyprotein from transposon gypsy-like Protein"/>
    <property type="match status" value="1"/>
</dbReference>
<dbReference type="EMBL" id="CP144754">
    <property type="protein sequence ID" value="WVZ97969.1"/>
    <property type="molecule type" value="Genomic_DNA"/>
</dbReference>
<protein>
    <recommendedName>
        <fullName evidence="1">Integrase zinc-binding domain-containing protein</fullName>
    </recommendedName>
</protein>
<name>A0AAQ3UUQ5_PASNO</name>